<dbReference type="GO" id="GO:0003700">
    <property type="term" value="F:DNA-binding transcription factor activity"/>
    <property type="evidence" value="ECO:0007669"/>
    <property type="project" value="InterPro"/>
</dbReference>
<dbReference type="GO" id="GO:0043565">
    <property type="term" value="F:sequence-specific DNA binding"/>
    <property type="evidence" value="ECO:0007669"/>
    <property type="project" value="InterPro"/>
</dbReference>
<feature type="domain" description="HTH araC/xylS-type" evidence="5">
    <location>
        <begin position="230"/>
        <end position="328"/>
    </location>
</feature>
<dbReference type="InterPro" id="IPR018060">
    <property type="entry name" value="HTH_AraC"/>
</dbReference>
<feature type="region of interest" description="Disordered" evidence="4">
    <location>
        <begin position="1"/>
        <end position="21"/>
    </location>
</feature>
<comment type="caution">
    <text evidence="6">The sequence shown here is derived from an EMBL/GenBank/DDBJ whole genome shotgun (WGS) entry which is preliminary data.</text>
</comment>
<evidence type="ECO:0000256" key="4">
    <source>
        <dbReference type="SAM" id="MobiDB-lite"/>
    </source>
</evidence>
<protein>
    <submittedName>
        <fullName evidence="6">Helix-turn-helix domain-containing protein</fullName>
    </submittedName>
</protein>
<sequence length="333" mass="36136">MVSKIATLGESNGVSDCPSDAGELLSGSGGRAWWTDTLSEMYCEMDPQWYTERGRFHARLTGRDFGNLYLSTVRADGHAVVRTPAMISDVDHEDFFLCAVTGGPGTVTQHGRSVVLDKGDFTVVDSGQPYRFDFPCRFAQTVVRIPRPVMHSRVRESDLDAAILRRVAGTSGAGAVVSRFLEQIAAHGTELDSPESTALAESAMDMIVVALTAAGVPQSTTTRAHIADYRRAQTYLRARLGDSSLTVAGAASELGMSTRYLQKLFAADGTTPREWLVRARLERARSLLVTSDITVAALTGEVGFKESSHFSRSFTDEYGLSPGRYRRLGPLTA</sequence>
<dbReference type="AlphaFoldDB" id="A0AAW6RHB3"/>
<keyword evidence="3" id="KW-0804">Transcription</keyword>
<dbReference type="PANTHER" id="PTHR46796:SF6">
    <property type="entry name" value="ARAC SUBFAMILY"/>
    <property type="match status" value="1"/>
</dbReference>
<dbReference type="Pfam" id="PF14525">
    <property type="entry name" value="AraC_binding_2"/>
    <property type="match status" value="1"/>
</dbReference>
<evidence type="ECO:0000256" key="1">
    <source>
        <dbReference type="ARBA" id="ARBA00023015"/>
    </source>
</evidence>
<gene>
    <name evidence="6" type="ORF">QBL07_23020</name>
</gene>
<dbReference type="InterPro" id="IPR050204">
    <property type="entry name" value="AraC_XylS_family_regulators"/>
</dbReference>
<evidence type="ECO:0000259" key="5">
    <source>
        <dbReference type="PROSITE" id="PS01124"/>
    </source>
</evidence>
<keyword evidence="1" id="KW-0805">Transcription regulation</keyword>
<dbReference type="InterPro" id="IPR035418">
    <property type="entry name" value="AraC-bd_2"/>
</dbReference>
<evidence type="ECO:0000313" key="6">
    <source>
        <dbReference type="EMBL" id="MDG6783688.1"/>
    </source>
</evidence>
<proteinExistence type="predicted"/>
<keyword evidence="2" id="KW-0238">DNA-binding</keyword>
<dbReference type="Gene3D" id="1.10.10.60">
    <property type="entry name" value="Homeodomain-like"/>
    <property type="match status" value="1"/>
</dbReference>
<dbReference type="Pfam" id="PF12833">
    <property type="entry name" value="HTH_18"/>
    <property type="match status" value="1"/>
</dbReference>
<organism evidence="6">
    <name type="scientific">Gordonia rubripertincta</name>
    <name type="common">Rhodococcus corallinus</name>
    <dbReference type="NCBI Taxonomy" id="36822"/>
    <lineage>
        <taxon>Bacteria</taxon>
        <taxon>Bacillati</taxon>
        <taxon>Actinomycetota</taxon>
        <taxon>Actinomycetes</taxon>
        <taxon>Mycobacteriales</taxon>
        <taxon>Gordoniaceae</taxon>
        <taxon>Gordonia</taxon>
    </lineage>
</organism>
<evidence type="ECO:0000256" key="2">
    <source>
        <dbReference type="ARBA" id="ARBA00023125"/>
    </source>
</evidence>
<dbReference type="InterPro" id="IPR009057">
    <property type="entry name" value="Homeodomain-like_sf"/>
</dbReference>
<dbReference type="PANTHER" id="PTHR46796">
    <property type="entry name" value="HTH-TYPE TRANSCRIPTIONAL ACTIVATOR RHAS-RELATED"/>
    <property type="match status" value="1"/>
</dbReference>
<reference evidence="6" key="1">
    <citation type="submission" date="2023-04" db="EMBL/GenBank/DDBJ databases">
        <title>Characterization and analysis of the complete genome of Gordonia rubripertincta 112, the degrader of aromatic and aliphatic compounds.</title>
        <authorList>
            <person name="Frantsuzova E."/>
            <person name="Bogun A."/>
            <person name="Delegan Y."/>
        </authorList>
    </citation>
    <scope>NUCLEOTIDE SEQUENCE</scope>
    <source>
        <strain evidence="6">112</strain>
    </source>
</reference>
<dbReference type="EMBL" id="JARUXG010000027">
    <property type="protein sequence ID" value="MDG6783688.1"/>
    <property type="molecule type" value="Genomic_DNA"/>
</dbReference>
<dbReference type="PROSITE" id="PS01124">
    <property type="entry name" value="HTH_ARAC_FAMILY_2"/>
    <property type="match status" value="1"/>
</dbReference>
<dbReference type="SMART" id="SM00342">
    <property type="entry name" value="HTH_ARAC"/>
    <property type="match status" value="1"/>
</dbReference>
<accession>A0AAW6RHB3</accession>
<dbReference type="SUPFAM" id="SSF46689">
    <property type="entry name" value="Homeodomain-like"/>
    <property type="match status" value="1"/>
</dbReference>
<evidence type="ECO:0000256" key="3">
    <source>
        <dbReference type="ARBA" id="ARBA00023163"/>
    </source>
</evidence>
<name>A0AAW6RHB3_GORRU</name>